<protein>
    <submittedName>
        <fullName evidence="1">Uncharacterized protein</fullName>
    </submittedName>
</protein>
<evidence type="ECO:0000313" key="2">
    <source>
        <dbReference type="Proteomes" id="UP000302163"/>
    </source>
</evidence>
<evidence type="ECO:0000313" key="1">
    <source>
        <dbReference type="EMBL" id="QCT19982.1"/>
    </source>
</evidence>
<dbReference type="Proteomes" id="UP000302163">
    <property type="component" value="Chromosome"/>
</dbReference>
<sequence length="236" mass="26570">MEKIVVVDHEFIIGDNAVNPVEKETSHIELTLKKNRRFFSIGTLNGILSAKKMFSRLTLTDEQITRSTGIYCTQFGYLHPDFNDLLAKIDTRALDDQGTLFNTMWYSNKINPFLLTRSLSNNLLGLVSQEFGIKSDCAAFLRDNTGLLAALREAQLSLYCNKVDYALVMASGVADKTSSEQQKTEFGLSLMLKRDDGKGKCPTLPDYDELLNYYQTQGHCGNNLSFVRKLISVCRL</sequence>
<dbReference type="KEGG" id="izh:FEM41_10105"/>
<proteinExistence type="predicted"/>
<dbReference type="GO" id="GO:0016746">
    <property type="term" value="F:acyltransferase activity"/>
    <property type="evidence" value="ECO:0007669"/>
    <property type="project" value="InterPro"/>
</dbReference>
<gene>
    <name evidence="1" type="ORF">FEM41_10105</name>
</gene>
<accession>A0A4P8YN32</accession>
<dbReference type="RefSeq" id="WP_138095859.1">
    <property type="nucleotide sequence ID" value="NZ_CP040428.1"/>
</dbReference>
<dbReference type="OrthoDB" id="3970668at2"/>
<organism evidence="1 2">
    <name type="scientific">Jejubacter calystegiae</name>
    <dbReference type="NCBI Taxonomy" id="2579935"/>
    <lineage>
        <taxon>Bacteria</taxon>
        <taxon>Pseudomonadati</taxon>
        <taxon>Pseudomonadota</taxon>
        <taxon>Gammaproteobacteria</taxon>
        <taxon>Enterobacterales</taxon>
        <taxon>Enterobacteriaceae</taxon>
        <taxon>Jejubacter</taxon>
    </lineage>
</organism>
<dbReference type="Gene3D" id="3.40.47.10">
    <property type="match status" value="1"/>
</dbReference>
<dbReference type="GO" id="GO:0044281">
    <property type="term" value="P:small molecule metabolic process"/>
    <property type="evidence" value="ECO:0007669"/>
    <property type="project" value="UniProtKB-ARBA"/>
</dbReference>
<dbReference type="EMBL" id="CP040428">
    <property type="protein sequence ID" value="QCT19982.1"/>
    <property type="molecule type" value="Genomic_DNA"/>
</dbReference>
<keyword evidence="2" id="KW-1185">Reference proteome</keyword>
<dbReference type="AlphaFoldDB" id="A0A4P8YN32"/>
<dbReference type="InterPro" id="IPR016039">
    <property type="entry name" value="Thiolase-like"/>
</dbReference>
<name>A0A4P8YN32_9ENTR</name>
<reference evidence="1 2" key="1">
    <citation type="submission" date="2019-05" db="EMBL/GenBank/DDBJ databases">
        <title>Complete genome sequence of Izhakiella calystegiae KSNA2, an endophyte isolated from beach morning glory (Calystegia soldanella).</title>
        <authorList>
            <person name="Jiang L."/>
            <person name="Jeong J.C."/>
            <person name="Kim C.Y."/>
            <person name="Kim D.H."/>
            <person name="Kim S.W."/>
            <person name="Lee j."/>
        </authorList>
    </citation>
    <scope>NUCLEOTIDE SEQUENCE [LARGE SCALE GENOMIC DNA]</scope>
    <source>
        <strain evidence="1 2">KSNA2</strain>
    </source>
</reference>